<dbReference type="InterPro" id="IPR011050">
    <property type="entry name" value="Pectin_lyase_fold/virulence"/>
</dbReference>
<dbReference type="InterPro" id="IPR038177">
    <property type="entry name" value="IAT_beta_sf"/>
</dbReference>
<dbReference type="SMART" id="SM00710">
    <property type="entry name" value="PbH1"/>
    <property type="match status" value="8"/>
</dbReference>
<proteinExistence type="predicted"/>
<dbReference type="InterPro" id="IPR006626">
    <property type="entry name" value="PbH1"/>
</dbReference>
<gene>
    <name evidence="2" type="ORF">Pan161_46080</name>
</gene>
<sequence length="1339" mass="141411">MDFPENIVIDQNKFMTDQNTTDRDKNAKMHSACFAEVKQMPVLTSSYSGRFMKIAFRLIAGVIVLAISAMSGTLLAEEEVEFSTIIADGSETTDTLDGISSVVPGNGMGTLFRAGHQAGKTVGLDESISHIEAMPYLFTHTKNPDDAGMMFGNFRLWRTNRGNLGGGAGLGYRFYNYDSDRIFGASLYYDRDDSTNKVFQQLALNVETMGRYWDANGNFYLPIGNRQQQLNLEFNEGSQRFSDFNVLYDQTRTIGTAMRGFDAEVGVPIWGQLAQNFQARAYAGTYGFQASGSEDVWGWRGRLQANPLPNVLTELSITSDDTFNTNVFFNVTWTFAGRPEWNEMEKSTQMYRMAERVRKNYNVVIEQKKVVDIGLVAINPATGLPWTISHVDSYAGVGGTGSVLDPYQTIPDAQAGPDRDIIFTHAGSVYNNAAPITMTAGDRILGEGQGVEHYFNIQGFGPKLLPNSPLYGSPLRPDSLVRPTFNDTVGDGVILASDSEFSGFILNDPSARGVVGIGVSETTVNYVDVNNAVDEGIYLNSTSGSLAFDTTNVTNAAGDAFVVDGGDPLLRFQGGSITNTEAGRAVLIQNTTGGSINMTESSITDTDSQGILINNLGGGAVLDNVTITKTDGTYVPTTANDGIYVTGGTADAVITFRNTAQAATVIDGAVGPSIFIEDYAGVYQMQDISILNRDGAGILVENLTGNMAVVGNTTITDGASAATDHGIDINNTSGNISFGGSLGITGSSGQGISFDNGGNTGTFSVSGTTTISGTANEAFIVLNDSPLIRMGTTVLSNNSLANSVLLLDNAGQGGTVGTVSFGNTTANGTFAMDAPVVDILNSTAAISFSSLNVNADSAIYTGIANPAVGVYVHDNPGNVAFGVLNITAFDNLALIANNNLGTISSTSGNIVVTDAAAIDIEDSNISLNLTSVTASNTSGPPLTAGGAAGDAEFYLNSAGIRLVRTPGLFGITGDGNTIDSGGTILDAQHGVWMEDIGRVNIDGLEIQIPLTSGIEWHETTVVDGPEVNLTRVRVEDSLGYGIRVVNGRTFQMSQSELLDNGTANTEHSFEYTANIELDDTNNDAFSIILQDNTITDDSSDAIVIQSGGLLDDSLLSYVMERNTVTNSTSNTSNLNVNWEGPMSLFINDANNFVGTGATNNIGIEIDATSTDLADLMTLTVTNNNSFTFAGTVSRGMEVSTEGPSNILIAGNNAQGFLMGGSDSYGIRFLDLAANSNVQIDSNLINMTGLSARGIFFDLIDATSSSVIIDNNQIGLFDGDFFIDTAVGFNAMTNGPLTLGTGVNNIVNITSVGNNNSFLLFNPGGGTFDGQISLNGFLLP</sequence>
<dbReference type="SUPFAM" id="SSF51126">
    <property type="entry name" value="Pectin lyase-like"/>
    <property type="match status" value="1"/>
</dbReference>
<dbReference type="EMBL" id="CP036343">
    <property type="protein sequence ID" value="QDT92936.1"/>
    <property type="molecule type" value="Genomic_DNA"/>
</dbReference>
<reference evidence="2 3" key="1">
    <citation type="submission" date="2019-02" db="EMBL/GenBank/DDBJ databases">
        <title>Deep-cultivation of Planctomycetes and their phenomic and genomic characterization uncovers novel biology.</title>
        <authorList>
            <person name="Wiegand S."/>
            <person name="Jogler M."/>
            <person name="Boedeker C."/>
            <person name="Pinto D."/>
            <person name="Vollmers J."/>
            <person name="Rivas-Marin E."/>
            <person name="Kohn T."/>
            <person name="Peeters S.H."/>
            <person name="Heuer A."/>
            <person name="Rast P."/>
            <person name="Oberbeckmann S."/>
            <person name="Bunk B."/>
            <person name="Jeske O."/>
            <person name="Meyerdierks A."/>
            <person name="Storesund J.E."/>
            <person name="Kallscheuer N."/>
            <person name="Luecker S."/>
            <person name="Lage O.M."/>
            <person name="Pohl T."/>
            <person name="Merkel B.J."/>
            <person name="Hornburger P."/>
            <person name="Mueller R.-W."/>
            <person name="Bruemmer F."/>
            <person name="Labrenz M."/>
            <person name="Spormann A.M."/>
            <person name="Op den Camp H."/>
            <person name="Overmann J."/>
            <person name="Amann R."/>
            <person name="Jetten M.S.M."/>
            <person name="Mascher T."/>
            <person name="Medema M.H."/>
            <person name="Devos D.P."/>
            <person name="Kaster A.-K."/>
            <person name="Ovreas L."/>
            <person name="Rohde M."/>
            <person name="Galperin M.Y."/>
            <person name="Jogler C."/>
        </authorList>
    </citation>
    <scope>NUCLEOTIDE SEQUENCE [LARGE SCALE GENOMIC DNA]</scope>
    <source>
        <strain evidence="2 3">Pan161</strain>
    </source>
</reference>
<evidence type="ECO:0008006" key="4">
    <source>
        <dbReference type="Google" id="ProtNLM"/>
    </source>
</evidence>
<evidence type="ECO:0000313" key="3">
    <source>
        <dbReference type="Proteomes" id="UP000316855"/>
    </source>
</evidence>
<evidence type="ECO:0000256" key="1">
    <source>
        <dbReference type="SAM" id="Phobius"/>
    </source>
</evidence>
<dbReference type="KEGG" id="gax:Pan161_46080"/>
<accession>A0A517VIV4</accession>
<keyword evidence="3" id="KW-1185">Reference proteome</keyword>
<evidence type="ECO:0000313" key="2">
    <source>
        <dbReference type="EMBL" id="QDT92936.1"/>
    </source>
</evidence>
<dbReference type="Gene3D" id="2.40.160.160">
    <property type="entry name" value="Inverse autotransporter, beta-domain"/>
    <property type="match status" value="1"/>
</dbReference>
<name>A0A517VIV4_9PLAN</name>
<dbReference type="Proteomes" id="UP000316855">
    <property type="component" value="Chromosome"/>
</dbReference>
<protein>
    <recommendedName>
        <fullName evidence="4">Inverse autotransporter beta-domain domain-containing protein</fullName>
    </recommendedName>
</protein>
<organism evidence="2 3">
    <name type="scientific">Gimesia algae</name>
    <dbReference type="NCBI Taxonomy" id="2527971"/>
    <lineage>
        <taxon>Bacteria</taxon>
        <taxon>Pseudomonadati</taxon>
        <taxon>Planctomycetota</taxon>
        <taxon>Planctomycetia</taxon>
        <taxon>Planctomycetales</taxon>
        <taxon>Planctomycetaceae</taxon>
        <taxon>Gimesia</taxon>
    </lineage>
</organism>
<keyword evidence="1" id="KW-0472">Membrane</keyword>
<feature type="transmembrane region" description="Helical" evidence="1">
    <location>
        <begin position="54"/>
        <end position="76"/>
    </location>
</feature>
<keyword evidence="1" id="KW-0812">Transmembrane</keyword>
<keyword evidence="1" id="KW-1133">Transmembrane helix</keyword>